<dbReference type="Proteomes" id="UP000516437">
    <property type="component" value="Unassembled WGS sequence"/>
</dbReference>
<evidence type="ECO:0000313" key="4">
    <source>
        <dbReference type="Proteomes" id="UP000516437"/>
    </source>
</evidence>
<accession>A0A6A1UN59</accession>
<dbReference type="PANTHER" id="PTHR35757">
    <property type="entry name" value="THERMOSOME SUBUNIT GAMMA"/>
    <property type="match status" value="1"/>
</dbReference>
<name>A0A6A1UN59_9ROSI</name>
<evidence type="ECO:0000313" key="3">
    <source>
        <dbReference type="EMBL" id="KAB1201626.1"/>
    </source>
</evidence>
<reference evidence="3 4" key="1">
    <citation type="journal article" date="2019" name="Plant Biotechnol. J.">
        <title>The red bayberry genome and genetic basis of sex determination.</title>
        <authorList>
            <person name="Jia H.M."/>
            <person name="Jia H.J."/>
            <person name="Cai Q.L."/>
            <person name="Wang Y."/>
            <person name="Zhao H.B."/>
            <person name="Yang W.F."/>
            <person name="Wang G.Y."/>
            <person name="Li Y.H."/>
            <person name="Zhan D.L."/>
            <person name="Shen Y.T."/>
            <person name="Niu Q.F."/>
            <person name="Chang L."/>
            <person name="Qiu J."/>
            <person name="Zhao L."/>
            <person name="Xie H.B."/>
            <person name="Fu W.Y."/>
            <person name="Jin J."/>
            <person name="Li X.W."/>
            <person name="Jiao Y."/>
            <person name="Zhou C.C."/>
            <person name="Tu T."/>
            <person name="Chai C.Y."/>
            <person name="Gao J.L."/>
            <person name="Fan L.J."/>
            <person name="van de Weg E."/>
            <person name="Wang J.Y."/>
            <person name="Gao Z.S."/>
        </authorList>
    </citation>
    <scope>NUCLEOTIDE SEQUENCE [LARGE SCALE GENOMIC DNA]</scope>
    <source>
        <tissue evidence="3">Leaves</tissue>
    </source>
</reference>
<keyword evidence="4" id="KW-1185">Reference proteome</keyword>
<organism evidence="3 4">
    <name type="scientific">Morella rubra</name>
    <name type="common">Chinese bayberry</name>
    <dbReference type="NCBI Taxonomy" id="262757"/>
    <lineage>
        <taxon>Eukaryota</taxon>
        <taxon>Viridiplantae</taxon>
        <taxon>Streptophyta</taxon>
        <taxon>Embryophyta</taxon>
        <taxon>Tracheophyta</taxon>
        <taxon>Spermatophyta</taxon>
        <taxon>Magnoliopsida</taxon>
        <taxon>eudicotyledons</taxon>
        <taxon>Gunneridae</taxon>
        <taxon>Pentapetalae</taxon>
        <taxon>rosids</taxon>
        <taxon>fabids</taxon>
        <taxon>Fagales</taxon>
        <taxon>Myricaceae</taxon>
        <taxon>Morella</taxon>
    </lineage>
</organism>
<dbReference type="EMBL" id="RXIC02000048">
    <property type="protein sequence ID" value="KAB1201626.1"/>
    <property type="molecule type" value="Genomic_DNA"/>
</dbReference>
<gene>
    <name evidence="3" type="ORF">CJ030_MR0G002600</name>
</gene>
<dbReference type="NCBIfam" id="TIGR01640">
    <property type="entry name" value="F_box_assoc_1"/>
    <property type="match status" value="1"/>
</dbReference>
<feature type="region of interest" description="Disordered" evidence="1">
    <location>
        <begin position="1"/>
        <end position="27"/>
    </location>
</feature>
<dbReference type="PANTHER" id="PTHR35757:SF1">
    <property type="entry name" value="THERMOSOME SUBUNIT GAMMA"/>
    <property type="match status" value="1"/>
</dbReference>
<comment type="caution">
    <text evidence="3">The sequence shown here is derived from an EMBL/GenBank/DDBJ whole genome shotgun (WGS) entry which is preliminary data.</text>
</comment>
<sequence>MVSSSLSILSSTSSFPSTSNSDSASASTPIRPGTFYSFKRSVNFRKPRNFPIPRASLNTSLEDGSAEQFLQNNSIADFMRFKRGVDGGRAELQTAVVRYRKRFPWSLLRPFLQVDLVSTIHIADKEYFSTLQKELEPYDCVLYEMVASRESLENKRNPMAAKRIKGSRSRGFNILGCIQRQMARVLTLDFQLDCLDYQAENWYHADLDYETFKLLQLEKGENFFTFARDMTLRSTKALVQPGSIPEDLDPWRSKLLWASRVLPMPLVGLLIIGSVCDVGSQASEYPELEALSMLDFGAAMKVFLAKRLTSEVAHLDPQQRMRVACAVALYLGYTPVNVGLIGSFYFERFTQVTADVEESSVIIGERNRAAVEALRRAIDDGHNRIAILYGGGHMPDLGRRLKEEFDLFPSSVQWVTAWSISSRNLTSNSLPFLKTLARISGWPLNRYQTLALLIFSSVLALDLWFWELFFGSATWYALIKKPDFINMHLKRSIESKRDRTLIFQASVDFKSKDPCLLRMIEEDCELPPGKDRTTAFYSACFQENDSFGRAVKLDQPLGRPRANTRILGCCNGLVCIYNRQDVIAIWNPVIRKYKTLPFEPLEAPPDFERELFPRWNPSDLYALPWCELAFVYDPVNKDYKVVRVTPLYPNCFEVKIYSLRAHSWKKLKRKWPVSSTSTKVAYLNGALHWFSRCRSKYKLLTFNLSNEKFR</sequence>
<feature type="domain" description="F-box associated beta-propeller type 1" evidence="2">
    <location>
        <begin position="564"/>
        <end position="709"/>
    </location>
</feature>
<protein>
    <recommendedName>
        <fullName evidence="2">F-box associated beta-propeller type 1 domain-containing protein</fullName>
    </recommendedName>
</protein>
<dbReference type="AlphaFoldDB" id="A0A6A1UN59"/>
<dbReference type="InterPro" id="IPR006527">
    <property type="entry name" value="F-box-assoc_dom_typ1"/>
</dbReference>
<dbReference type="InterPro" id="IPR017451">
    <property type="entry name" value="F-box-assoc_interact_dom"/>
</dbReference>
<evidence type="ECO:0000256" key="1">
    <source>
        <dbReference type="SAM" id="MobiDB-lite"/>
    </source>
</evidence>
<proteinExistence type="predicted"/>
<dbReference type="OrthoDB" id="591557at2759"/>
<evidence type="ECO:0000259" key="2">
    <source>
        <dbReference type="Pfam" id="PF07734"/>
    </source>
</evidence>
<dbReference type="Pfam" id="PF07734">
    <property type="entry name" value="FBA_1"/>
    <property type="match status" value="1"/>
</dbReference>